<evidence type="ECO:0000313" key="3">
    <source>
        <dbReference type="Proteomes" id="UP001604335"/>
    </source>
</evidence>
<name>A0ABW7C582_9CYAN</name>
<evidence type="ECO:0000313" key="2">
    <source>
        <dbReference type="EMBL" id="MFG3816385.1"/>
    </source>
</evidence>
<keyword evidence="3" id="KW-1185">Reference proteome</keyword>
<feature type="compositionally biased region" description="Basic and acidic residues" evidence="1">
    <location>
        <begin position="28"/>
        <end position="42"/>
    </location>
</feature>
<gene>
    <name evidence="2" type="ORF">VPK24_01955</name>
</gene>
<accession>A0ABW7C582</accession>
<feature type="region of interest" description="Disordered" evidence="1">
    <location>
        <begin position="28"/>
        <end position="51"/>
    </location>
</feature>
<comment type="caution">
    <text evidence="2">The sequence shown here is derived from an EMBL/GenBank/DDBJ whole genome shotgun (WGS) entry which is preliminary data.</text>
</comment>
<organism evidence="2 3">
    <name type="scientific">Limnothrix redekei LRLZ20PSL1</name>
    <dbReference type="NCBI Taxonomy" id="3112953"/>
    <lineage>
        <taxon>Bacteria</taxon>
        <taxon>Bacillati</taxon>
        <taxon>Cyanobacteriota</taxon>
        <taxon>Cyanophyceae</taxon>
        <taxon>Pseudanabaenales</taxon>
        <taxon>Pseudanabaenaceae</taxon>
        <taxon>Limnothrix</taxon>
    </lineage>
</organism>
<dbReference type="RefSeq" id="WP_393010243.1">
    <property type="nucleotide sequence ID" value="NZ_JAZAQF010000011.1"/>
</dbReference>
<sequence>EINNLFNQLNSQLINPVTGAAYRYGDNVLRDSRDPRYPRPDDSGTPLDNPARYLAPRQIVYGVAFTF</sequence>
<protein>
    <recommendedName>
        <fullName evidence="4">TonB-dependent receptor</fullName>
    </recommendedName>
</protein>
<evidence type="ECO:0000256" key="1">
    <source>
        <dbReference type="SAM" id="MobiDB-lite"/>
    </source>
</evidence>
<evidence type="ECO:0008006" key="4">
    <source>
        <dbReference type="Google" id="ProtNLM"/>
    </source>
</evidence>
<reference evidence="3" key="1">
    <citation type="journal article" date="2024" name="Algal Res.">
        <title>Biochemical, toxicological and genomic investigation of a high-biomass producing Limnothrix strain isolated from Italian shallow drinking water reservoir.</title>
        <authorList>
            <person name="Simonazzi M."/>
            <person name="Shishido T.K."/>
            <person name="Delbaje E."/>
            <person name="Wahlsten M."/>
            <person name="Fewer D.P."/>
            <person name="Sivonen K."/>
            <person name="Pezzolesi L."/>
            <person name="Pistocchi R."/>
        </authorList>
    </citation>
    <scope>NUCLEOTIDE SEQUENCE [LARGE SCALE GENOMIC DNA]</scope>
    <source>
        <strain evidence="3">LRLZ20PSL1</strain>
    </source>
</reference>
<proteinExistence type="predicted"/>
<dbReference type="EMBL" id="JAZAQF010000011">
    <property type="protein sequence ID" value="MFG3816385.1"/>
    <property type="molecule type" value="Genomic_DNA"/>
</dbReference>
<dbReference type="Proteomes" id="UP001604335">
    <property type="component" value="Unassembled WGS sequence"/>
</dbReference>
<feature type="non-terminal residue" evidence="2">
    <location>
        <position position="1"/>
    </location>
</feature>